<evidence type="ECO:0000256" key="2">
    <source>
        <dbReference type="ARBA" id="ARBA00004651"/>
    </source>
</evidence>
<keyword evidence="10" id="KW-1133">Transmembrane helix</keyword>
<feature type="domain" description="HAMP" evidence="12">
    <location>
        <begin position="172"/>
        <end position="224"/>
    </location>
</feature>
<dbReference type="Gene3D" id="6.10.340.10">
    <property type="match status" value="1"/>
</dbReference>
<dbReference type="Gene3D" id="1.10.287.130">
    <property type="match status" value="1"/>
</dbReference>
<dbReference type="PANTHER" id="PTHR44936">
    <property type="entry name" value="SENSOR PROTEIN CREC"/>
    <property type="match status" value="1"/>
</dbReference>
<keyword evidence="6" id="KW-0808">Transferase</keyword>
<evidence type="ECO:0000256" key="7">
    <source>
        <dbReference type="ARBA" id="ARBA00022741"/>
    </source>
</evidence>
<dbReference type="InterPro" id="IPR003661">
    <property type="entry name" value="HisK_dim/P_dom"/>
</dbReference>
<dbReference type="Pfam" id="PF00512">
    <property type="entry name" value="HisKA"/>
    <property type="match status" value="1"/>
</dbReference>
<protein>
    <recommendedName>
        <fullName evidence="3">histidine kinase</fullName>
        <ecNumber evidence="3">2.7.13.3</ecNumber>
    </recommendedName>
</protein>
<sequence length="430" mass="48786">MNIKLSLRALLLVSFISLGMILMTAYSLVSDDYFIRGLDAAMASNMEKSARTFEDVVTPEQQRQGQEFSGFFISSEWLNMPDYVHRAFLQAPTEPATLYKDTNGPLFGPPDHVIFAMRYNTNSGPLYISQELVPPVESTVIPITARQKQRFTITVSVLVIVFIAIIAWLLLRHVSRPMSALRAWTHSLDRDKLSHPIPDFSYPELNEMAELIRASLTSVQDALDRERRFLRHASHELRTPISTIRSNIELQRKLALKRETISAEQAIVERIDRASLTMKHLTETLLWLNHEPDTPLDSRSIDVSMLVDELAGEMTYLLTGKQVTTKVKTKPFDCVVPPVPARIIIGNLIRNAYQHSWQGEVVIDQSGSHLIISNPVSMTEGEDSPSLQEQTGYGLGLELTDQLTRRINWEYTHRIEAGRYVVELEMSTQP</sequence>
<dbReference type="AlphaFoldDB" id="A0A5B0VGN2"/>
<dbReference type="GO" id="GO:0000155">
    <property type="term" value="F:phosphorelay sensor kinase activity"/>
    <property type="evidence" value="ECO:0007669"/>
    <property type="project" value="InterPro"/>
</dbReference>
<feature type="domain" description="Histidine kinase" evidence="11">
    <location>
        <begin position="232"/>
        <end position="430"/>
    </location>
</feature>
<dbReference type="GO" id="GO:0005524">
    <property type="term" value="F:ATP binding"/>
    <property type="evidence" value="ECO:0007669"/>
    <property type="project" value="UniProtKB-KW"/>
</dbReference>
<organism evidence="13 14">
    <name type="scientific">Marinobacter salinexigens</name>
    <dbReference type="NCBI Taxonomy" id="2919747"/>
    <lineage>
        <taxon>Bacteria</taxon>
        <taxon>Pseudomonadati</taxon>
        <taxon>Pseudomonadota</taxon>
        <taxon>Gammaproteobacteria</taxon>
        <taxon>Pseudomonadales</taxon>
        <taxon>Marinobacteraceae</taxon>
        <taxon>Marinobacter</taxon>
    </lineage>
</organism>
<feature type="transmembrane region" description="Helical" evidence="10">
    <location>
        <begin position="6"/>
        <end position="29"/>
    </location>
</feature>
<evidence type="ECO:0000313" key="13">
    <source>
        <dbReference type="EMBL" id="KAA1173776.1"/>
    </source>
</evidence>
<dbReference type="InterPro" id="IPR005467">
    <property type="entry name" value="His_kinase_dom"/>
</dbReference>
<evidence type="ECO:0000259" key="11">
    <source>
        <dbReference type="PROSITE" id="PS50109"/>
    </source>
</evidence>
<evidence type="ECO:0000259" key="12">
    <source>
        <dbReference type="PROSITE" id="PS50885"/>
    </source>
</evidence>
<proteinExistence type="predicted"/>
<dbReference type="GO" id="GO:0005886">
    <property type="term" value="C:plasma membrane"/>
    <property type="evidence" value="ECO:0007669"/>
    <property type="project" value="UniProtKB-SubCell"/>
</dbReference>
<comment type="subcellular location">
    <subcellularLocation>
        <location evidence="2">Cell membrane</location>
        <topology evidence="2">Multi-pass membrane protein</topology>
    </subcellularLocation>
</comment>
<dbReference type="RefSeq" id="WP_149600172.1">
    <property type="nucleotide sequence ID" value="NZ_VTUU01000004.1"/>
</dbReference>
<keyword evidence="5" id="KW-0597">Phosphoprotein</keyword>
<dbReference type="InterPro" id="IPR036097">
    <property type="entry name" value="HisK_dim/P_sf"/>
</dbReference>
<dbReference type="CDD" id="cd00082">
    <property type="entry name" value="HisKA"/>
    <property type="match status" value="1"/>
</dbReference>
<evidence type="ECO:0000256" key="5">
    <source>
        <dbReference type="ARBA" id="ARBA00022553"/>
    </source>
</evidence>
<name>A0A5B0VGN2_9GAMM</name>
<evidence type="ECO:0000256" key="1">
    <source>
        <dbReference type="ARBA" id="ARBA00000085"/>
    </source>
</evidence>
<dbReference type="PROSITE" id="PS50885">
    <property type="entry name" value="HAMP"/>
    <property type="match status" value="1"/>
</dbReference>
<dbReference type="InterPro" id="IPR003660">
    <property type="entry name" value="HAMP_dom"/>
</dbReference>
<evidence type="ECO:0000256" key="4">
    <source>
        <dbReference type="ARBA" id="ARBA00022475"/>
    </source>
</evidence>
<evidence type="ECO:0000256" key="6">
    <source>
        <dbReference type="ARBA" id="ARBA00022679"/>
    </source>
</evidence>
<dbReference type="EMBL" id="VTUU01000004">
    <property type="protein sequence ID" value="KAA1173776.1"/>
    <property type="molecule type" value="Genomic_DNA"/>
</dbReference>
<comment type="catalytic activity">
    <reaction evidence="1">
        <text>ATP + protein L-histidine = ADP + protein N-phospho-L-histidine.</text>
        <dbReference type="EC" id="2.7.13.3"/>
    </reaction>
</comment>
<gene>
    <name evidence="13" type="ORF">FWJ25_10145</name>
</gene>
<dbReference type="PROSITE" id="PS50109">
    <property type="entry name" value="HIS_KIN"/>
    <property type="match status" value="1"/>
</dbReference>
<evidence type="ECO:0000313" key="14">
    <source>
        <dbReference type="Proteomes" id="UP000323161"/>
    </source>
</evidence>
<keyword evidence="8 13" id="KW-0418">Kinase</keyword>
<dbReference type="InterPro" id="IPR050980">
    <property type="entry name" value="2C_sensor_his_kinase"/>
</dbReference>
<accession>A0A5B0VGN2</accession>
<keyword evidence="10" id="KW-0812">Transmembrane</keyword>
<keyword evidence="7" id="KW-0547">Nucleotide-binding</keyword>
<dbReference type="Proteomes" id="UP000323161">
    <property type="component" value="Unassembled WGS sequence"/>
</dbReference>
<keyword evidence="4" id="KW-1003">Cell membrane</keyword>
<dbReference type="EC" id="2.7.13.3" evidence="3"/>
<dbReference type="PANTHER" id="PTHR44936:SF10">
    <property type="entry name" value="SENSOR PROTEIN RSTB"/>
    <property type="match status" value="1"/>
</dbReference>
<reference evidence="13 14" key="1">
    <citation type="submission" date="2019-08" db="EMBL/GenBank/DDBJ databases">
        <title>Marinobacter ZYF650 sp. nov., a marine bacterium isolated from seawater of the Mariana trench.</title>
        <authorList>
            <person name="Ahmad W."/>
        </authorList>
    </citation>
    <scope>NUCLEOTIDE SEQUENCE [LARGE SCALE GENOMIC DNA]</scope>
    <source>
        <strain evidence="13 14">ZYF650</strain>
    </source>
</reference>
<evidence type="ECO:0000256" key="3">
    <source>
        <dbReference type="ARBA" id="ARBA00012438"/>
    </source>
</evidence>
<evidence type="ECO:0000256" key="10">
    <source>
        <dbReference type="SAM" id="Phobius"/>
    </source>
</evidence>
<dbReference type="InterPro" id="IPR036890">
    <property type="entry name" value="HATPase_C_sf"/>
</dbReference>
<comment type="caution">
    <text evidence="13">The sequence shown here is derived from an EMBL/GenBank/DDBJ whole genome shotgun (WGS) entry which is preliminary data.</text>
</comment>
<feature type="transmembrane region" description="Helical" evidence="10">
    <location>
        <begin position="151"/>
        <end position="171"/>
    </location>
</feature>
<keyword evidence="9" id="KW-0067">ATP-binding</keyword>
<evidence type="ECO:0000256" key="8">
    <source>
        <dbReference type="ARBA" id="ARBA00022777"/>
    </source>
</evidence>
<dbReference type="SUPFAM" id="SSF47384">
    <property type="entry name" value="Homodimeric domain of signal transducing histidine kinase"/>
    <property type="match status" value="1"/>
</dbReference>
<keyword evidence="10" id="KW-0472">Membrane</keyword>
<keyword evidence="14" id="KW-1185">Reference proteome</keyword>
<evidence type="ECO:0000256" key="9">
    <source>
        <dbReference type="ARBA" id="ARBA00022840"/>
    </source>
</evidence>
<dbReference type="SMART" id="SM00388">
    <property type="entry name" value="HisKA"/>
    <property type="match status" value="1"/>
</dbReference>
<dbReference type="SUPFAM" id="SSF55874">
    <property type="entry name" value="ATPase domain of HSP90 chaperone/DNA topoisomerase II/histidine kinase"/>
    <property type="match status" value="1"/>
</dbReference>